<dbReference type="Proteomes" id="UP001168972">
    <property type="component" value="Unassembled WGS sequence"/>
</dbReference>
<dbReference type="InterPro" id="IPR000210">
    <property type="entry name" value="BTB/POZ_dom"/>
</dbReference>
<dbReference type="AlphaFoldDB" id="A0AA39FRW1"/>
<dbReference type="InterPro" id="IPR011333">
    <property type="entry name" value="SKP1/BTB/POZ_sf"/>
</dbReference>
<protein>
    <recommendedName>
        <fullName evidence="2">BTB domain-containing protein</fullName>
    </recommendedName>
</protein>
<dbReference type="EMBL" id="JAQQBR010000006">
    <property type="protein sequence ID" value="KAK0174406.1"/>
    <property type="molecule type" value="Genomic_DNA"/>
</dbReference>
<evidence type="ECO:0000259" key="2">
    <source>
        <dbReference type="PROSITE" id="PS50097"/>
    </source>
</evidence>
<sequence length="903" mass="101804">MSLDGENDNLSIIGELSDHVAAHSKIAIIHCLVKIRSDTKILDRLIKDGGIDILTKLLKCQNVKILDNTLSILANAFLKTTVREEVRFKKIAYNVVRIIKNLPSGISLHCRACRLIGNMAESIVHAKALDEAGVVSALNNILNSKTNTQTLAMAIRAIRNIWTVMEKSQNEILECGLVKNITTHLVLYKAKFQEDQTLFKYKELAETCLKAIRAFADTLDPRAGEQMRIKNDLRGYKCIVDYCKIGNRMSFQVLYKLSRIADHRPNLGSAGAIVCIITFLESQLSDNLNSSFSSEAIMSLCLFSREAVNRLRIRDAGGLELILKLLAEIQYETHHAILLHALTQFVYDEESIAIMIKNGIVNVLVSRLKRMVLDNRLTTHEINENNLTSRKRTVDDMLASNKIICNKVKHNRLSNSRYSLDLHPNEWSPRSINSACSSPSYSSPTSHCISNGTNDEDENYSPVCSDDEDRIDEDNIAIHEEVDSLNSYRSTNIGNDDGGTGENGEEFSKVDSMVGLTEIYLPHLWTLNLLTKLTFWNDPIEGLAHPTTIQALTAYIETSENFRAPSILNRILKNHVYFLPLLLQGFVFDAQLLKNAHDYLEILSNIAESGGAFGDLSTILLRGQESHKLIVAVSVPFLLQSKDKLRILMADYGGLDLIFNLLKDEKHPLNENSILSVCQLANALGIVPEKIERQSVPNNDQQDNSYFLNNNKKEINSECDKTKRKDTVTFELDGGETIDVNRQLLCTKSEVFHAMLEGRFFESRQNKVRLPNVSKEGLSMLCSSASGRLLNGKNDNNNHDLNIEALLDAVLLADKFLMFNELETLTEISISRLSYDNLNRAWSWARSNSCHDLIICCEKIFLTSKFSRSNRISAFRDFATNHNFKEFVNDLEDIIKSELLIRQ</sequence>
<accession>A0AA39FRW1</accession>
<comment type="caution">
    <text evidence="3">The sequence shown here is derived from an EMBL/GenBank/DDBJ whole genome shotgun (WGS) entry which is preliminary data.</text>
</comment>
<dbReference type="Pfam" id="PF00651">
    <property type="entry name" value="BTB"/>
    <property type="match status" value="1"/>
</dbReference>
<dbReference type="Gene3D" id="1.25.10.10">
    <property type="entry name" value="Leucine-rich Repeat Variant"/>
    <property type="match status" value="2"/>
</dbReference>
<reference evidence="3" key="2">
    <citation type="submission" date="2023-03" db="EMBL/GenBank/DDBJ databases">
        <authorList>
            <person name="Inwood S.N."/>
            <person name="Skelly J.G."/>
            <person name="Guhlin J."/>
            <person name="Harrop T.W.R."/>
            <person name="Goldson S.G."/>
            <person name="Dearden P.K."/>
        </authorList>
    </citation>
    <scope>NUCLEOTIDE SEQUENCE</scope>
    <source>
        <strain evidence="3">Lincoln</strain>
        <tissue evidence="3">Whole body</tissue>
    </source>
</reference>
<dbReference type="InterPro" id="IPR055445">
    <property type="entry name" value="ARM_ARMC5"/>
</dbReference>
<evidence type="ECO:0000313" key="3">
    <source>
        <dbReference type="EMBL" id="KAK0174406.1"/>
    </source>
</evidence>
<dbReference type="PANTHER" id="PTHR23312">
    <property type="entry name" value="ARMC5 ARMADILLO REPEAT-CONTAINING -RELATED"/>
    <property type="match status" value="1"/>
</dbReference>
<feature type="domain" description="BTB" evidence="2">
    <location>
        <begin position="726"/>
        <end position="781"/>
    </location>
</feature>
<dbReference type="InterPro" id="IPR011989">
    <property type="entry name" value="ARM-like"/>
</dbReference>
<reference evidence="3" key="1">
    <citation type="journal article" date="2023" name="bioRxiv">
        <title>Scaffold-level genome assemblies of two parasitoid biocontrol wasps reveal the parthenogenesis mechanism and an associated novel virus.</title>
        <authorList>
            <person name="Inwood S."/>
            <person name="Skelly J."/>
            <person name="Guhlin J."/>
            <person name="Harrop T."/>
            <person name="Goldson S."/>
            <person name="Dearden P."/>
        </authorList>
    </citation>
    <scope>NUCLEOTIDE SEQUENCE</scope>
    <source>
        <strain evidence="3">Lincoln</strain>
        <tissue evidence="3">Whole body</tissue>
    </source>
</reference>
<organism evidence="3 4">
    <name type="scientific">Microctonus hyperodae</name>
    <name type="common">Parasitoid wasp</name>
    <dbReference type="NCBI Taxonomy" id="165561"/>
    <lineage>
        <taxon>Eukaryota</taxon>
        <taxon>Metazoa</taxon>
        <taxon>Ecdysozoa</taxon>
        <taxon>Arthropoda</taxon>
        <taxon>Hexapoda</taxon>
        <taxon>Insecta</taxon>
        <taxon>Pterygota</taxon>
        <taxon>Neoptera</taxon>
        <taxon>Endopterygota</taxon>
        <taxon>Hymenoptera</taxon>
        <taxon>Apocrita</taxon>
        <taxon>Ichneumonoidea</taxon>
        <taxon>Braconidae</taxon>
        <taxon>Euphorinae</taxon>
        <taxon>Microctonus</taxon>
    </lineage>
</organism>
<dbReference type="PROSITE" id="PS50097">
    <property type="entry name" value="BTB"/>
    <property type="match status" value="1"/>
</dbReference>
<feature type="region of interest" description="Disordered" evidence="1">
    <location>
        <begin position="443"/>
        <end position="467"/>
    </location>
</feature>
<evidence type="ECO:0000313" key="4">
    <source>
        <dbReference type="Proteomes" id="UP001168972"/>
    </source>
</evidence>
<name>A0AA39FRW1_MICHY</name>
<keyword evidence="4" id="KW-1185">Reference proteome</keyword>
<proteinExistence type="predicted"/>
<dbReference type="Gene3D" id="3.30.710.10">
    <property type="entry name" value="Potassium Channel Kv1.1, Chain A"/>
    <property type="match status" value="1"/>
</dbReference>
<gene>
    <name evidence="3" type="ORF">PV327_010180</name>
</gene>
<dbReference type="GO" id="GO:0009653">
    <property type="term" value="P:anatomical structure morphogenesis"/>
    <property type="evidence" value="ECO:0007669"/>
    <property type="project" value="TreeGrafter"/>
</dbReference>
<dbReference type="SUPFAM" id="SSF48371">
    <property type="entry name" value="ARM repeat"/>
    <property type="match status" value="1"/>
</dbReference>
<dbReference type="PANTHER" id="PTHR23312:SF8">
    <property type="entry name" value="ARMADILLO REPEAT-CONTAINING PROTEIN 5"/>
    <property type="match status" value="1"/>
</dbReference>
<dbReference type="InterPro" id="IPR016024">
    <property type="entry name" value="ARM-type_fold"/>
</dbReference>
<evidence type="ECO:0000256" key="1">
    <source>
        <dbReference type="SAM" id="MobiDB-lite"/>
    </source>
</evidence>
<dbReference type="Pfam" id="PF24768">
    <property type="entry name" value="ARM_ARMC5"/>
    <property type="match status" value="1"/>
</dbReference>
<dbReference type="SUPFAM" id="SSF54695">
    <property type="entry name" value="POZ domain"/>
    <property type="match status" value="1"/>
</dbReference>
<feature type="compositionally biased region" description="Acidic residues" evidence="1">
    <location>
        <begin position="454"/>
        <end position="467"/>
    </location>
</feature>
<dbReference type="GO" id="GO:0005829">
    <property type="term" value="C:cytosol"/>
    <property type="evidence" value="ECO:0007669"/>
    <property type="project" value="TreeGrafter"/>
</dbReference>
<dbReference type="SMART" id="SM00185">
    <property type="entry name" value="ARM"/>
    <property type="match status" value="3"/>
</dbReference>
<dbReference type="InterPro" id="IPR000225">
    <property type="entry name" value="Armadillo"/>
</dbReference>